<dbReference type="SUPFAM" id="SSF48726">
    <property type="entry name" value="Immunoglobulin"/>
    <property type="match status" value="1"/>
</dbReference>
<dbReference type="GO" id="GO:0005911">
    <property type="term" value="C:cell-cell junction"/>
    <property type="evidence" value="ECO:0007669"/>
    <property type="project" value="TreeGrafter"/>
</dbReference>
<evidence type="ECO:0000256" key="3">
    <source>
        <dbReference type="ARBA" id="ARBA00023157"/>
    </source>
</evidence>
<organism evidence="8 9">
    <name type="scientific">Patella caerulea</name>
    <name type="common">Rayed Mediterranean limpet</name>
    <dbReference type="NCBI Taxonomy" id="87958"/>
    <lineage>
        <taxon>Eukaryota</taxon>
        <taxon>Metazoa</taxon>
        <taxon>Spiralia</taxon>
        <taxon>Lophotrochozoa</taxon>
        <taxon>Mollusca</taxon>
        <taxon>Gastropoda</taxon>
        <taxon>Patellogastropoda</taxon>
        <taxon>Patelloidea</taxon>
        <taxon>Patellidae</taxon>
        <taxon>Patella</taxon>
    </lineage>
</organism>
<evidence type="ECO:0000256" key="6">
    <source>
        <dbReference type="SAM" id="Phobius"/>
    </source>
</evidence>
<sequence>MVIHRTPNLSSYDKGSSLTLNCSVSCVPDCTIQWSKGTTVFTTSNGVLSLSSLEPDDAGTYTCSAGNSMGGPIHKTTDFTVKVTISGTGSGSTPVWSWMVTVLMVVGSLLSALRIY</sequence>
<dbReference type="InterPro" id="IPR003598">
    <property type="entry name" value="Ig_sub2"/>
</dbReference>
<dbReference type="EMBL" id="JAZGQO010000015">
    <property type="protein sequence ID" value="KAK6169436.1"/>
    <property type="molecule type" value="Genomic_DNA"/>
</dbReference>
<dbReference type="PANTHER" id="PTHR11640:SF31">
    <property type="entry name" value="IRREGULAR CHIASM C-ROUGHEST PROTEIN-RELATED"/>
    <property type="match status" value="1"/>
</dbReference>
<dbReference type="PROSITE" id="PS50835">
    <property type="entry name" value="IG_LIKE"/>
    <property type="match status" value="1"/>
</dbReference>
<comment type="caution">
    <text evidence="8">The sequence shown here is derived from an EMBL/GenBank/DDBJ whole genome shotgun (WGS) entry which is preliminary data.</text>
</comment>
<evidence type="ECO:0000256" key="2">
    <source>
        <dbReference type="ARBA" id="ARBA00023136"/>
    </source>
</evidence>
<feature type="transmembrane region" description="Helical" evidence="6">
    <location>
        <begin position="95"/>
        <end position="113"/>
    </location>
</feature>
<evidence type="ECO:0000313" key="9">
    <source>
        <dbReference type="Proteomes" id="UP001347796"/>
    </source>
</evidence>
<gene>
    <name evidence="8" type="ORF">SNE40_020493</name>
</gene>
<comment type="subcellular location">
    <subcellularLocation>
        <location evidence="1">Membrane</location>
        <topology evidence="1">Single-pass type I membrane protein</topology>
    </subcellularLocation>
</comment>
<name>A0AAN8GE75_PATCE</name>
<dbReference type="GO" id="GO:0098609">
    <property type="term" value="P:cell-cell adhesion"/>
    <property type="evidence" value="ECO:0007669"/>
    <property type="project" value="TreeGrafter"/>
</dbReference>
<dbReference type="SMART" id="SM00409">
    <property type="entry name" value="IG"/>
    <property type="match status" value="1"/>
</dbReference>
<accession>A0AAN8GE75</accession>
<evidence type="ECO:0000256" key="1">
    <source>
        <dbReference type="ARBA" id="ARBA00004479"/>
    </source>
</evidence>
<protein>
    <recommendedName>
        <fullName evidence="7">Ig-like domain-containing protein</fullName>
    </recommendedName>
</protein>
<evidence type="ECO:0000256" key="5">
    <source>
        <dbReference type="ARBA" id="ARBA00023319"/>
    </source>
</evidence>
<dbReference type="GO" id="GO:0050839">
    <property type="term" value="F:cell adhesion molecule binding"/>
    <property type="evidence" value="ECO:0007669"/>
    <property type="project" value="TreeGrafter"/>
</dbReference>
<dbReference type="InterPro" id="IPR013783">
    <property type="entry name" value="Ig-like_fold"/>
</dbReference>
<keyword evidence="4" id="KW-0325">Glycoprotein</keyword>
<dbReference type="InterPro" id="IPR003599">
    <property type="entry name" value="Ig_sub"/>
</dbReference>
<keyword evidence="6" id="KW-1133">Transmembrane helix</keyword>
<dbReference type="InterPro" id="IPR051275">
    <property type="entry name" value="Cell_adhesion_signaling"/>
</dbReference>
<dbReference type="Pfam" id="PF13895">
    <property type="entry name" value="Ig_2"/>
    <property type="match status" value="1"/>
</dbReference>
<dbReference type="PANTHER" id="PTHR11640">
    <property type="entry name" value="NEPHRIN"/>
    <property type="match status" value="1"/>
</dbReference>
<dbReference type="AlphaFoldDB" id="A0AAN8GE75"/>
<dbReference type="Gene3D" id="2.60.40.10">
    <property type="entry name" value="Immunoglobulins"/>
    <property type="match status" value="1"/>
</dbReference>
<dbReference type="SMART" id="SM00408">
    <property type="entry name" value="IGc2"/>
    <property type="match status" value="1"/>
</dbReference>
<evidence type="ECO:0000259" key="7">
    <source>
        <dbReference type="PROSITE" id="PS50835"/>
    </source>
</evidence>
<proteinExistence type="predicted"/>
<keyword evidence="9" id="KW-1185">Reference proteome</keyword>
<reference evidence="8 9" key="1">
    <citation type="submission" date="2024-01" db="EMBL/GenBank/DDBJ databases">
        <title>The genome of the rayed Mediterranean limpet Patella caerulea (Linnaeus, 1758).</title>
        <authorList>
            <person name="Anh-Thu Weber A."/>
            <person name="Halstead-Nussloch G."/>
        </authorList>
    </citation>
    <scope>NUCLEOTIDE SEQUENCE [LARGE SCALE GENOMIC DNA]</scope>
    <source>
        <strain evidence="8">AATW-2023a</strain>
        <tissue evidence="8">Whole specimen</tissue>
    </source>
</reference>
<dbReference type="Proteomes" id="UP001347796">
    <property type="component" value="Unassembled WGS sequence"/>
</dbReference>
<keyword evidence="5" id="KW-0393">Immunoglobulin domain</keyword>
<dbReference type="InterPro" id="IPR036179">
    <property type="entry name" value="Ig-like_dom_sf"/>
</dbReference>
<evidence type="ECO:0000256" key="4">
    <source>
        <dbReference type="ARBA" id="ARBA00023180"/>
    </source>
</evidence>
<keyword evidence="2 6" id="KW-0472">Membrane</keyword>
<dbReference type="GO" id="GO:0005886">
    <property type="term" value="C:plasma membrane"/>
    <property type="evidence" value="ECO:0007669"/>
    <property type="project" value="TreeGrafter"/>
</dbReference>
<keyword evidence="6" id="KW-0812">Transmembrane</keyword>
<feature type="domain" description="Ig-like" evidence="7">
    <location>
        <begin position="1"/>
        <end position="86"/>
    </location>
</feature>
<evidence type="ECO:0000313" key="8">
    <source>
        <dbReference type="EMBL" id="KAK6169436.1"/>
    </source>
</evidence>
<keyword evidence="3" id="KW-1015">Disulfide bond</keyword>
<dbReference type="InterPro" id="IPR007110">
    <property type="entry name" value="Ig-like_dom"/>
</dbReference>